<evidence type="ECO:0000313" key="1">
    <source>
        <dbReference type="EMBL" id="EMH29420.1"/>
    </source>
</evidence>
<accession>M3QCM7</accession>
<gene>
    <name evidence="1" type="ORF">HMPREF1421_00575</name>
</gene>
<protein>
    <submittedName>
        <fullName evidence="1">Uncharacterized protein</fullName>
    </submittedName>
</protein>
<name>M3QCM7_HELPX</name>
<evidence type="ECO:0000313" key="2">
    <source>
        <dbReference type="Proteomes" id="UP000011872"/>
    </source>
</evidence>
<reference evidence="1 2" key="1">
    <citation type="submission" date="2012-12" db="EMBL/GenBank/DDBJ databases">
        <authorList>
            <person name="Weinstock G."/>
            <person name="Sodergren E."/>
            <person name="Lobos E.A."/>
            <person name="Fulton L."/>
            <person name="Fulton R."/>
            <person name="Courtney L."/>
            <person name="Fronick C."/>
            <person name="O'Laughlin M."/>
            <person name="Godfrey J."/>
            <person name="Wilson R.M."/>
            <person name="Miner T."/>
            <person name="Farmer C."/>
            <person name="Delehaunty K."/>
            <person name="Cordes M."/>
            <person name="Minx P."/>
            <person name="Tomlinson C."/>
            <person name="Chen J."/>
            <person name="Wollam A."/>
            <person name="Pepin K.H."/>
            <person name="Bhonagiri V."/>
            <person name="Zhang X."/>
            <person name="Suruliraj S."/>
            <person name="Antonio M."/>
            <person name="Secka O."/>
            <person name="Thomas J."/>
            <person name="Warren W."/>
            <person name="Mitreva M."/>
            <person name="Mardis E.R."/>
            <person name="Wilson R.K."/>
        </authorList>
    </citation>
    <scope>NUCLEOTIDE SEQUENCE [LARGE SCALE GENOMIC DNA]</scope>
    <source>
        <strain evidence="1 2">GAM265BSii</strain>
    </source>
</reference>
<sequence length="40" mass="4767">MVKVELLKHLFFDKLFSGFFRGVSRLRPTNHDKSERAIVF</sequence>
<comment type="caution">
    <text evidence="1">The sequence shown here is derived from an EMBL/GenBank/DDBJ whole genome shotgun (WGS) entry which is preliminary data.</text>
</comment>
<dbReference type="PATRIC" id="fig|1159049.3.peg.534"/>
<dbReference type="Proteomes" id="UP000011872">
    <property type="component" value="Unassembled WGS sequence"/>
</dbReference>
<dbReference type="AlphaFoldDB" id="M3QCM7"/>
<proteinExistence type="predicted"/>
<organism evidence="1 2">
    <name type="scientific">Helicobacter pylori GAM265BSii</name>
    <dbReference type="NCBI Taxonomy" id="1159049"/>
    <lineage>
        <taxon>Bacteria</taxon>
        <taxon>Pseudomonadati</taxon>
        <taxon>Campylobacterota</taxon>
        <taxon>Epsilonproteobacteria</taxon>
        <taxon>Campylobacterales</taxon>
        <taxon>Helicobacteraceae</taxon>
        <taxon>Helicobacter</taxon>
    </lineage>
</organism>
<dbReference type="HOGENOM" id="CLU_211502_0_0_7"/>
<dbReference type="EMBL" id="APDY01000035">
    <property type="protein sequence ID" value="EMH29420.1"/>
    <property type="molecule type" value="Genomic_DNA"/>
</dbReference>